<evidence type="ECO:0000313" key="1">
    <source>
        <dbReference type="EMBL" id="CAB4740426.1"/>
    </source>
</evidence>
<dbReference type="EMBL" id="CAFBMH010000131">
    <property type="protein sequence ID" value="CAB4929132.1"/>
    <property type="molecule type" value="Genomic_DNA"/>
</dbReference>
<name>A0A6J6SZV6_9ZZZZ</name>
<gene>
    <name evidence="1" type="ORF">UFOPK2754_01124</name>
    <name evidence="2" type="ORF">UFOPK3139_03298</name>
    <name evidence="3" type="ORF">UFOPK3543_02549</name>
    <name evidence="4" type="ORF">UFOPK3967_00429</name>
</gene>
<evidence type="ECO:0000313" key="4">
    <source>
        <dbReference type="EMBL" id="CAB4982183.1"/>
    </source>
</evidence>
<accession>A0A6J6SZV6</accession>
<evidence type="ECO:0000313" key="3">
    <source>
        <dbReference type="EMBL" id="CAB4929132.1"/>
    </source>
</evidence>
<reference evidence="1" key="1">
    <citation type="submission" date="2020-05" db="EMBL/GenBank/DDBJ databases">
        <authorList>
            <person name="Chiriac C."/>
            <person name="Salcher M."/>
            <person name="Ghai R."/>
            <person name="Kavagutti S V."/>
        </authorList>
    </citation>
    <scope>NUCLEOTIDE SEQUENCE</scope>
</reference>
<organism evidence="1">
    <name type="scientific">freshwater metagenome</name>
    <dbReference type="NCBI Taxonomy" id="449393"/>
    <lineage>
        <taxon>unclassified sequences</taxon>
        <taxon>metagenomes</taxon>
        <taxon>ecological metagenomes</taxon>
    </lineage>
</organism>
<dbReference type="EMBL" id="CAFABA010000249">
    <property type="protein sequence ID" value="CAB4836853.1"/>
    <property type="molecule type" value="Genomic_DNA"/>
</dbReference>
<dbReference type="EMBL" id="CAEZYR010000033">
    <property type="protein sequence ID" value="CAB4740426.1"/>
    <property type="molecule type" value="Genomic_DNA"/>
</dbReference>
<dbReference type="EMBL" id="CAFBOS010000016">
    <property type="protein sequence ID" value="CAB4982183.1"/>
    <property type="molecule type" value="Genomic_DNA"/>
</dbReference>
<dbReference type="AlphaFoldDB" id="A0A6J6SZV6"/>
<sequence length="37" mass="4227">MRALRSLYESASAAFNFTGLFEFNSAWDPVWGERSLV</sequence>
<proteinExistence type="predicted"/>
<evidence type="ECO:0000313" key="2">
    <source>
        <dbReference type="EMBL" id="CAB4836853.1"/>
    </source>
</evidence>
<protein>
    <submittedName>
        <fullName evidence="1">Unannotated protein</fullName>
    </submittedName>
</protein>